<dbReference type="InterPro" id="IPR041347">
    <property type="entry name" value="MftR_C"/>
</dbReference>
<dbReference type="PRINTS" id="PR00455">
    <property type="entry name" value="HTHTETR"/>
</dbReference>
<organism evidence="7 8">
    <name type="scientific">Ancylobacter koreensis</name>
    <dbReference type="NCBI Taxonomy" id="266121"/>
    <lineage>
        <taxon>Bacteria</taxon>
        <taxon>Pseudomonadati</taxon>
        <taxon>Pseudomonadota</taxon>
        <taxon>Alphaproteobacteria</taxon>
        <taxon>Hyphomicrobiales</taxon>
        <taxon>Xanthobacteraceae</taxon>
        <taxon>Ancylobacter</taxon>
    </lineage>
</organism>
<feature type="region of interest" description="Disordered" evidence="5">
    <location>
        <begin position="1"/>
        <end position="20"/>
    </location>
</feature>
<dbReference type="InterPro" id="IPR050109">
    <property type="entry name" value="HTH-type_TetR-like_transc_reg"/>
</dbReference>
<evidence type="ECO:0000313" key="7">
    <source>
        <dbReference type="EMBL" id="MCK0208050.1"/>
    </source>
</evidence>
<evidence type="ECO:0000313" key="8">
    <source>
        <dbReference type="Proteomes" id="UP001202867"/>
    </source>
</evidence>
<keyword evidence="2 4" id="KW-0238">DNA-binding</keyword>
<evidence type="ECO:0000256" key="3">
    <source>
        <dbReference type="ARBA" id="ARBA00023163"/>
    </source>
</evidence>
<dbReference type="InterPro" id="IPR023772">
    <property type="entry name" value="DNA-bd_HTH_TetR-type_CS"/>
</dbReference>
<dbReference type="InterPro" id="IPR009057">
    <property type="entry name" value="Homeodomain-like_sf"/>
</dbReference>
<evidence type="ECO:0000256" key="2">
    <source>
        <dbReference type="ARBA" id="ARBA00023125"/>
    </source>
</evidence>
<comment type="caution">
    <text evidence="7">The sequence shown here is derived from an EMBL/GenBank/DDBJ whole genome shotgun (WGS) entry which is preliminary data.</text>
</comment>
<proteinExistence type="predicted"/>
<dbReference type="PROSITE" id="PS01081">
    <property type="entry name" value="HTH_TETR_1"/>
    <property type="match status" value="1"/>
</dbReference>
<keyword evidence="1" id="KW-0805">Transcription regulation</keyword>
<name>A0ABT0DL88_9HYPH</name>
<evidence type="ECO:0000256" key="1">
    <source>
        <dbReference type="ARBA" id="ARBA00023015"/>
    </source>
</evidence>
<evidence type="ECO:0000256" key="5">
    <source>
        <dbReference type="SAM" id="MobiDB-lite"/>
    </source>
</evidence>
<evidence type="ECO:0000259" key="6">
    <source>
        <dbReference type="PROSITE" id="PS50977"/>
    </source>
</evidence>
<feature type="DNA-binding region" description="H-T-H motif" evidence="4">
    <location>
        <begin position="42"/>
        <end position="61"/>
    </location>
</feature>
<dbReference type="PANTHER" id="PTHR30055:SF238">
    <property type="entry name" value="MYCOFACTOCIN BIOSYNTHESIS TRANSCRIPTIONAL REGULATOR MFTR-RELATED"/>
    <property type="match status" value="1"/>
</dbReference>
<reference evidence="8" key="2">
    <citation type="submission" date="2023-07" db="EMBL/GenBank/DDBJ databases">
        <title>Ancylobacter moscoviensis sp. nov., facultatively methylotrophic bacteria from activated sludge and the reclassification of Starkeya novella (Starkey 1934) Kelly et al. 2000 as Ancylobacter novellus comb. nov., Starkeya koreensis Im et al. 2006 as Ancylobacter koreensis comb.nov., Angulomicrobium tetraedrale Vasil'eva et al. 1986 as Ancylobacter tetraedralis comb. nov., Angulomicrobium amanitiforme Fritz et al. 2004 as Ancylobacter amanitiformis comb. nov. and Methylorhabdus multivorans Doronina et al. 1996 as Ancylobacter multivorans comb. nov. and emended description of the genus Ancylobacter.</title>
        <authorList>
            <person name="Doronina N."/>
            <person name="Chemodurova A."/>
            <person name="Grouzdev D."/>
            <person name="Koziaeva V."/>
            <person name="Shi W."/>
            <person name="Wu L."/>
            <person name="Kaparullina E."/>
        </authorList>
    </citation>
    <scope>NUCLEOTIDE SEQUENCE [LARGE SCALE GENOMIC DNA]</scope>
    <source>
        <strain evidence="8">Jip08</strain>
    </source>
</reference>
<dbReference type="SUPFAM" id="SSF46689">
    <property type="entry name" value="Homeodomain-like"/>
    <property type="match status" value="1"/>
</dbReference>
<dbReference type="Gene3D" id="1.10.357.10">
    <property type="entry name" value="Tetracycline Repressor, domain 2"/>
    <property type="match status" value="1"/>
</dbReference>
<feature type="compositionally biased region" description="Basic and acidic residues" evidence="5">
    <location>
        <begin position="1"/>
        <end position="14"/>
    </location>
</feature>
<accession>A0ABT0DL88</accession>
<dbReference type="Proteomes" id="UP001202867">
    <property type="component" value="Unassembled WGS sequence"/>
</dbReference>
<reference evidence="7 8" key="1">
    <citation type="submission" date="2022-04" db="EMBL/GenBank/DDBJ databases">
        <authorList>
            <person name="Grouzdev D.S."/>
            <person name="Pantiukh K.S."/>
            <person name="Krutkina M.S."/>
        </authorList>
    </citation>
    <scope>NUCLEOTIDE SEQUENCE [LARGE SCALE GENOMIC DNA]</scope>
    <source>
        <strain evidence="7 8">Jip08</strain>
    </source>
</reference>
<gene>
    <name evidence="7" type="ORF">MWN33_08405</name>
</gene>
<sequence>MSEHRTTNRPEGLRERKRRQTRQRIAEAALRLFLEKGFDETTLDEIAVAADISRRTVFHYFESKDAILLAWQSGTEEIFRASLAVAPSDRAPIDVVRDALLTMVSKFENREAVAIDRLLRSTEALRARKQASYGRQEEELFAALAQKWPAPEKRVRLRVVAMMGIGAMRIAAEAWSAEQGARPLETYVREAFAALAERTP</sequence>
<dbReference type="Pfam" id="PF00440">
    <property type="entry name" value="TetR_N"/>
    <property type="match status" value="1"/>
</dbReference>
<protein>
    <submittedName>
        <fullName evidence="7">TetR/AcrR family transcriptional regulator</fullName>
    </submittedName>
</protein>
<feature type="domain" description="HTH tetR-type" evidence="6">
    <location>
        <begin position="19"/>
        <end position="79"/>
    </location>
</feature>
<dbReference type="EMBL" id="JALKCG010000002">
    <property type="protein sequence ID" value="MCK0208050.1"/>
    <property type="molecule type" value="Genomic_DNA"/>
</dbReference>
<keyword evidence="3" id="KW-0804">Transcription</keyword>
<dbReference type="Pfam" id="PF17754">
    <property type="entry name" value="TetR_C_14"/>
    <property type="match status" value="1"/>
</dbReference>
<dbReference type="RefSeq" id="WP_247200039.1">
    <property type="nucleotide sequence ID" value="NZ_JALKCG010000002.1"/>
</dbReference>
<dbReference type="PANTHER" id="PTHR30055">
    <property type="entry name" value="HTH-TYPE TRANSCRIPTIONAL REGULATOR RUTR"/>
    <property type="match status" value="1"/>
</dbReference>
<keyword evidence="8" id="KW-1185">Reference proteome</keyword>
<dbReference type="Gene3D" id="1.10.10.60">
    <property type="entry name" value="Homeodomain-like"/>
    <property type="match status" value="1"/>
</dbReference>
<evidence type="ECO:0000256" key="4">
    <source>
        <dbReference type="PROSITE-ProRule" id="PRU00335"/>
    </source>
</evidence>
<dbReference type="PROSITE" id="PS50977">
    <property type="entry name" value="HTH_TETR_2"/>
    <property type="match status" value="1"/>
</dbReference>
<dbReference type="InterPro" id="IPR001647">
    <property type="entry name" value="HTH_TetR"/>
</dbReference>